<feature type="compositionally biased region" description="Polar residues" evidence="4">
    <location>
        <begin position="846"/>
        <end position="875"/>
    </location>
</feature>
<keyword evidence="8" id="KW-1185">Reference proteome</keyword>
<evidence type="ECO:0000259" key="6">
    <source>
        <dbReference type="PROSITE" id="PS52035"/>
    </source>
</evidence>
<keyword evidence="5" id="KW-0472">Membrane</keyword>
<dbReference type="PANTHER" id="PTHR11705">
    <property type="entry name" value="PROTEASE FAMILY M14 CARBOXYPEPTIDASE A,B"/>
    <property type="match status" value="1"/>
</dbReference>
<feature type="region of interest" description="Disordered" evidence="4">
    <location>
        <begin position="924"/>
        <end position="988"/>
    </location>
</feature>
<name>A0AAD5M551_PYTIN</name>
<dbReference type="PRINTS" id="PR00765">
    <property type="entry name" value="CRBOXYPTASEA"/>
</dbReference>
<dbReference type="GO" id="GO:0005615">
    <property type="term" value="C:extracellular space"/>
    <property type="evidence" value="ECO:0007669"/>
    <property type="project" value="TreeGrafter"/>
</dbReference>
<dbReference type="Pfam" id="PF00246">
    <property type="entry name" value="Peptidase_M14"/>
    <property type="match status" value="1"/>
</dbReference>
<evidence type="ECO:0000256" key="2">
    <source>
        <dbReference type="ARBA" id="ARBA00005988"/>
    </source>
</evidence>
<reference evidence="7" key="1">
    <citation type="submission" date="2021-12" db="EMBL/GenBank/DDBJ databases">
        <title>Prjna785345.</title>
        <authorList>
            <person name="Rujirawat T."/>
            <person name="Krajaejun T."/>
        </authorList>
    </citation>
    <scope>NUCLEOTIDE SEQUENCE</scope>
    <source>
        <strain evidence="7">Pi057C3</strain>
    </source>
</reference>
<keyword evidence="5" id="KW-0812">Transmembrane</keyword>
<feature type="domain" description="Peptidase M14" evidence="6">
    <location>
        <begin position="365"/>
        <end position="693"/>
    </location>
</feature>
<comment type="caution">
    <text evidence="7">The sequence shown here is derived from an EMBL/GenBank/DDBJ whole genome shotgun (WGS) entry which is preliminary data.</text>
</comment>
<feature type="compositionally biased region" description="Low complexity" evidence="4">
    <location>
        <begin position="813"/>
        <end position="833"/>
    </location>
</feature>
<evidence type="ECO:0000256" key="3">
    <source>
        <dbReference type="PROSITE-ProRule" id="PRU01379"/>
    </source>
</evidence>
<evidence type="ECO:0000256" key="5">
    <source>
        <dbReference type="SAM" id="Phobius"/>
    </source>
</evidence>
<dbReference type="CDD" id="cd03859">
    <property type="entry name" value="M14_CPT"/>
    <property type="match status" value="1"/>
</dbReference>
<dbReference type="GO" id="GO:0004181">
    <property type="term" value="F:metallocarboxypeptidase activity"/>
    <property type="evidence" value="ECO:0007669"/>
    <property type="project" value="InterPro"/>
</dbReference>
<dbReference type="GO" id="GO:0008270">
    <property type="term" value="F:zinc ion binding"/>
    <property type="evidence" value="ECO:0007669"/>
    <property type="project" value="InterPro"/>
</dbReference>
<dbReference type="SUPFAM" id="SSF53187">
    <property type="entry name" value="Zn-dependent exopeptidases"/>
    <property type="match status" value="1"/>
</dbReference>
<dbReference type="AlphaFoldDB" id="A0AAD5M551"/>
<evidence type="ECO:0000313" key="8">
    <source>
        <dbReference type="Proteomes" id="UP001209570"/>
    </source>
</evidence>
<sequence>MHYSPDEGRGWRAMRFRFANYSRNPINQSRQFDELYNKEENQSVRRVVLIAAFVLLLAYARCGLAAETSDEELPIHRRRECASFNRSYLADFADASIDGAALEALPLATHDDQGAALPADRNSLAQWSRLDRCDGAPSPSEPCLKQNVAIRDSRLVFNGSAGVRLESVQPPAVAQRLRVALELPLLADSAVHAATALSVRLRGSSGHDGDDDLTLSLSSQGALSLSSTSRNVSAAVVAGVPCALQPVAGSHRSVDVEVEWTDRGGLRAYWNDHLLLDHLAASRRASASMAPSLLQMQITHIVSSYNLSSSNDSDNHELPSPLRLVRVEVQAQRERAALECQPRIVPSASCRIRTVYTPRLGADQGYLSLAQLELYVRDVVPVQFPRGFTRVEEIGVSTENRTLLALCIGACDDKMAHLGTVPAVLFTGMHHSREPISMMNLIATIDVLATDVANGERETLALLFSRQLWFVLVVNPDGYARNEQLKIWKTGRAGQRKNRRPTQCTQDDDDGVDLNRNYDVCFAQDDVGSSTKPCQEDYRGSRPFSEPETLAIKQFVERHTTSGSNDTSALSTDLATSLNYHSFGRYFNIPFACQARGTPNASSLALFTWMAKEMTTFNGFAYGQPWKDSNLYTVNGETSDWMWVKHGIFAMSPEVGPAFSTQSSGLGFWPPREHVPRLALELHYSNLVAARVAGPMFEIEIRRISIHRESSSAGVRAFVDVTWELQNEGLRSRDVEVSVTSSITALDAAAVDPRVNRTSIKAEDLARKDISTLESLVAAMKPSAPITPIPASTTVSSSVPTKAETESPPLVPSTPEVSSSTVPSQHPTETPTAAPVPPQSPLARVVTSQPAVTTAPELTTSASPQSPVPQSTAETDTAFVLDGPTPSPPVPVWGAALSFSVLVVVIIVWRRRRWRLASSAATATRHTREQRHKYSRLAPNESAVDDRVHNPFAINSDSSEEDSEDEEAEYGRRRHRGRGAQNIGGEDV</sequence>
<dbReference type="InterPro" id="IPR000834">
    <property type="entry name" value="Peptidase_M14"/>
</dbReference>
<feature type="compositionally biased region" description="Acidic residues" evidence="4">
    <location>
        <begin position="958"/>
        <end position="968"/>
    </location>
</feature>
<keyword evidence="5" id="KW-1133">Transmembrane helix</keyword>
<dbReference type="EMBL" id="JAKCXM010000365">
    <property type="protein sequence ID" value="KAJ0395074.1"/>
    <property type="molecule type" value="Genomic_DNA"/>
</dbReference>
<comment type="similarity">
    <text evidence="2 3">Belongs to the peptidase M14 family.</text>
</comment>
<feature type="transmembrane region" description="Helical" evidence="5">
    <location>
        <begin position="890"/>
        <end position="909"/>
    </location>
</feature>
<dbReference type="Gene3D" id="3.40.630.10">
    <property type="entry name" value="Zn peptidases"/>
    <property type="match status" value="1"/>
</dbReference>
<protein>
    <recommendedName>
        <fullName evidence="6">Peptidase M14 domain-containing protein</fullName>
    </recommendedName>
</protein>
<dbReference type="GO" id="GO:0006508">
    <property type="term" value="P:proteolysis"/>
    <property type="evidence" value="ECO:0007669"/>
    <property type="project" value="InterPro"/>
</dbReference>
<accession>A0AAD5M551</accession>
<evidence type="ECO:0000256" key="4">
    <source>
        <dbReference type="SAM" id="MobiDB-lite"/>
    </source>
</evidence>
<feature type="region of interest" description="Disordered" evidence="4">
    <location>
        <begin position="784"/>
        <end position="883"/>
    </location>
</feature>
<comment type="cofactor">
    <cofactor evidence="1">
        <name>Zn(2+)</name>
        <dbReference type="ChEBI" id="CHEBI:29105"/>
    </cofactor>
</comment>
<dbReference type="InterPro" id="IPR033810">
    <property type="entry name" value="Carboxypeptidase_T"/>
</dbReference>
<dbReference type="SMART" id="SM00631">
    <property type="entry name" value="Zn_pept"/>
    <property type="match status" value="1"/>
</dbReference>
<dbReference type="Proteomes" id="UP001209570">
    <property type="component" value="Unassembled WGS sequence"/>
</dbReference>
<evidence type="ECO:0000313" key="7">
    <source>
        <dbReference type="EMBL" id="KAJ0395074.1"/>
    </source>
</evidence>
<dbReference type="PROSITE" id="PS52035">
    <property type="entry name" value="PEPTIDASE_M14"/>
    <property type="match status" value="1"/>
</dbReference>
<proteinExistence type="inferred from homology"/>
<gene>
    <name evidence="7" type="ORF">P43SY_003134</name>
</gene>
<dbReference type="PANTHER" id="PTHR11705:SF119">
    <property type="entry name" value="OS02G0119300 PROTEIN"/>
    <property type="match status" value="1"/>
</dbReference>
<feature type="compositionally biased region" description="Low complexity" evidence="4">
    <location>
        <begin position="784"/>
        <end position="801"/>
    </location>
</feature>
<evidence type="ECO:0000256" key="1">
    <source>
        <dbReference type="ARBA" id="ARBA00001947"/>
    </source>
</evidence>
<organism evidence="7 8">
    <name type="scientific">Pythium insidiosum</name>
    <name type="common">Pythiosis disease agent</name>
    <dbReference type="NCBI Taxonomy" id="114742"/>
    <lineage>
        <taxon>Eukaryota</taxon>
        <taxon>Sar</taxon>
        <taxon>Stramenopiles</taxon>
        <taxon>Oomycota</taxon>
        <taxon>Peronosporomycetes</taxon>
        <taxon>Pythiales</taxon>
        <taxon>Pythiaceae</taxon>
        <taxon>Pythium</taxon>
    </lineage>
</organism>
<feature type="active site" description="Proton donor/acceptor" evidence="3">
    <location>
        <position position="654"/>
    </location>
</feature>